<accession>A0A5J4VAT4</accession>
<feature type="non-terminal residue" evidence="2">
    <location>
        <position position="201"/>
    </location>
</feature>
<feature type="compositionally biased region" description="Basic residues" evidence="1">
    <location>
        <begin position="9"/>
        <end position="20"/>
    </location>
</feature>
<reference evidence="2 3" key="1">
    <citation type="submission" date="2019-03" db="EMBL/GenBank/DDBJ databases">
        <title>Single cell metagenomics reveals metabolic interactions within the superorganism composed of flagellate Streblomastix strix and complex community of Bacteroidetes bacteria on its surface.</title>
        <authorList>
            <person name="Treitli S.C."/>
            <person name="Kolisko M."/>
            <person name="Husnik F."/>
            <person name="Keeling P."/>
            <person name="Hampl V."/>
        </authorList>
    </citation>
    <scope>NUCLEOTIDE SEQUENCE [LARGE SCALE GENOMIC DNA]</scope>
    <source>
        <strain evidence="2">ST1C</strain>
    </source>
</reference>
<evidence type="ECO:0000313" key="3">
    <source>
        <dbReference type="Proteomes" id="UP000324800"/>
    </source>
</evidence>
<comment type="caution">
    <text evidence="2">The sequence shown here is derived from an EMBL/GenBank/DDBJ whole genome shotgun (WGS) entry which is preliminary data.</text>
</comment>
<gene>
    <name evidence="2" type="ORF">EZS28_024884</name>
</gene>
<evidence type="ECO:0000313" key="2">
    <source>
        <dbReference type="EMBL" id="KAA6379591.1"/>
    </source>
</evidence>
<proteinExistence type="predicted"/>
<dbReference type="Proteomes" id="UP000324800">
    <property type="component" value="Unassembled WGS sequence"/>
</dbReference>
<feature type="region of interest" description="Disordered" evidence="1">
    <location>
        <begin position="1"/>
        <end position="22"/>
    </location>
</feature>
<sequence length="201" mass="22301">MAPKTDGKKKLKKGKKKKAIRGTSPAAVARQICEHYCIAVSATNLCTKVRNSAHMKESHLLQINFIEDKQTALNIQEIELNSTAKTASSPAATSAVDSKQIFQNPLSGGHVGPGHFCVTINDAYQSRHSELADTLYTELVPLKEQLMQKTQQMEQQLLNLFNNKQSIDNETKAYFEAIRQRLKTVVGPKTAVLQHSIQEAK</sequence>
<dbReference type="EMBL" id="SNRW01008397">
    <property type="protein sequence ID" value="KAA6379591.1"/>
    <property type="molecule type" value="Genomic_DNA"/>
</dbReference>
<name>A0A5J4VAT4_9EUKA</name>
<dbReference type="OrthoDB" id="10672110at2759"/>
<organism evidence="2 3">
    <name type="scientific">Streblomastix strix</name>
    <dbReference type="NCBI Taxonomy" id="222440"/>
    <lineage>
        <taxon>Eukaryota</taxon>
        <taxon>Metamonada</taxon>
        <taxon>Preaxostyla</taxon>
        <taxon>Oxymonadida</taxon>
        <taxon>Streblomastigidae</taxon>
        <taxon>Streblomastix</taxon>
    </lineage>
</organism>
<dbReference type="AlphaFoldDB" id="A0A5J4VAT4"/>
<protein>
    <submittedName>
        <fullName evidence="2">Uncharacterized protein</fullName>
    </submittedName>
</protein>
<evidence type="ECO:0000256" key="1">
    <source>
        <dbReference type="SAM" id="MobiDB-lite"/>
    </source>
</evidence>